<sequence>MGLGSAYVYVEPYVLCVTRIEKAPGYLYLDAPGTRVKYITCVKAKKPCDEVPVSARSAARTLAAASLDIAKGLPCRRRGGARAAVSTVFIAAAAAAAVTAMASPGSCAARNVRGLCADLCYIVDNMPFLRGGSDEDSEFVGDEDKEEVDEVDE</sequence>
<protein>
    <submittedName>
        <fullName evidence="2">Uncharacterized protein</fullName>
    </submittedName>
</protein>
<name>A0ABR0S512_9HYPO</name>
<evidence type="ECO:0000256" key="1">
    <source>
        <dbReference type="SAM" id="MobiDB-lite"/>
    </source>
</evidence>
<proteinExistence type="predicted"/>
<reference evidence="2 3" key="1">
    <citation type="submission" date="2024-01" db="EMBL/GenBank/DDBJ databases">
        <title>Complete genome of Cladobotryum mycophilum ATHUM6906.</title>
        <authorList>
            <person name="Christinaki A.C."/>
            <person name="Myridakis A.I."/>
            <person name="Kouvelis V.N."/>
        </authorList>
    </citation>
    <scope>NUCLEOTIDE SEQUENCE [LARGE SCALE GENOMIC DNA]</scope>
    <source>
        <strain evidence="2 3">ATHUM6906</strain>
    </source>
</reference>
<comment type="caution">
    <text evidence="2">The sequence shown here is derived from an EMBL/GenBank/DDBJ whole genome shotgun (WGS) entry which is preliminary data.</text>
</comment>
<accession>A0ABR0S512</accession>
<organism evidence="2 3">
    <name type="scientific">Cladobotryum mycophilum</name>
    <dbReference type="NCBI Taxonomy" id="491253"/>
    <lineage>
        <taxon>Eukaryota</taxon>
        <taxon>Fungi</taxon>
        <taxon>Dikarya</taxon>
        <taxon>Ascomycota</taxon>
        <taxon>Pezizomycotina</taxon>
        <taxon>Sordariomycetes</taxon>
        <taxon>Hypocreomycetidae</taxon>
        <taxon>Hypocreales</taxon>
        <taxon>Hypocreaceae</taxon>
        <taxon>Cladobotryum</taxon>
    </lineage>
</organism>
<dbReference type="EMBL" id="JAVFKD010000016">
    <property type="protein sequence ID" value="KAK5987251.1"/>
    <property type="molecule type" value="Genomic_DNA"/>
</dbReference>
<feature type="compositionally biased region" description="Acidic residues" evidence="1">
    <location>
        <begin position="134"/>
        <end position="153"/>
    </location>
</feature>
<dbReference type="Proteomes" id="UP001338125">
    <property type="component" value="Unassembled WGS sequence"/>
</dbReference>
<keyword evidence="3" id="KW-1185">Reference proteome</keyword>
<gene>
    <name evidence="2" type="ORF">PT974_11375</name>
</gene>
<evidence type="ECO:0000313" key="2">
    <source>
        <dbReference type="EMBL" id="KAK5987251.1"/>
    </source>
</evidence>
<evidence type="ECO:0000313" key="3">
    <source>
        <dbReference type="Proteomes" id="UP001338125"/>
    </source>
</evidence>
<feature type="region of interest" description="Disordered" evidence="1">
    <location>
        <begin position="133"/>
        <end position="153"/>
    </location>
</feature>